<evidence type="ECO:0000256" key="4">
    <source>
        <dbReference type="ARBA" id="ARBA00023136"/>
    </source>
</evidence>
<evidence type="ECO:0000313" key="7">
    <source>
        <dbReference type="EMBL" id="GEP69081.1"/>
    </source>
</evidence>
<dbReference type="InterPro" id="IPR011701">
    <property type="entry name" value="MFS"/>
</dbReference>
<feature type="transmembrane region" description="Helical" evidence="5">
    <location>
        <begin position="145"/>
        <end position="169"/>
    </location>
</feature>
<evidence type="ECO:0000256" key="2">
    <source>
        <dbReference type="ARBA" id="ARBA00022692"/>
    </source>
</evidence>
<feature type="transmembrane region" description="Helical" evidence="5">
    <location>
        <begin position="357"/>
        <end position="380"/>
    </location>
</feature>
<feature type="transmembrane region" description="Helical" evidence="5">
    <location>
        <begin position="299"/>
        <end position="320"/>
    </location>
</feature>
<feature type="transmembrane region" description="Helical" evidence="5">
    <location>
        <begin position="332"/>
        <end position="351"/>
    </location>
</feature>
<dbReference type="InterPro" id="IPR020846">
    <property type="entry name" value="MFS_dom"/>
</dbReference>
<dbReference type="AlphaFoldDB" id="A0A512PCZ7"/>
<name>A0A512PCZ7_9CELL</name>
<dbReference type="PROSITE" id="PS50850">
    <property type="entry name" value="MFS"/>
    <property type="match status" value="1"/>
</dbReference>
<dbReference type="CDD" id="cd06174">
    <property type="entry name" value="MFS"/>
    <property type="match status" value="1"/>
</dbReference>
<feature type="domain" description="Major facilitator superfamily (MFS) profile" evidence="6">
    <location>
        <begin position="53"/>
        <end position="453"/>
    </location>
</feature>
<dbReference type="EMBL" id="BKAL01000006">
    <property type="protein sequence ID" value="GEP69081.1"/>
    <property type="molecule type" value="Genomic_DNA"/>
</dbReference>
<evidence type="ECO:0000256" key="3">
    <source>
        <dbReference type="ARBA" id="ARBA00022989"/>
    </source>
</evidence>
<keyword evidence="8" id="KW-1185">Reference proteome</keyword>
<evidence type="ECO:0000256" key="1">
    <source>
        <dbReference type="ARBA" id="ARBA00004651"/>
    </source>
</evidence>
<keyword evidence="4 5" id="KW-0472">Membrane</keyword>
<keyword evidence="2 5" id="KW-0812">Transmembrane</keyword>
<dbReference type="GO" id="GO:0005886">
    <property type="term" value="C:plasma membrane"/>
    <property type="evidence" value="ECO:0007669"/>
    <property type="project" value="UniProtKB-SubCell"/>
</dbReference>
<feature type="transmembrane region" description="Helical" evidence="5">
    <location>
        <begin position="50"/>
        <end position="75"/>
    </location>
</feature>
<organism evidence="7 8">
    <name type="scientific">Cellulomonas soli</name>
    <dbReference type="NCBI Taxonomy" id="931535"/>
    <lineage>
        <taxon>Bacteria</taxon>
        <taxon>Bacillati</taxon>
        <taxon>Actinomycetota</taxon>
        <taxon>Actinomycetes</taxon>
        <taxon>Micrococcales</taxon>
        <taxon>Cellulomonadaceae</taxon>
        <taxon>Cellulomonas</taxon>
    </lineage>
</organism>
<proteinExistence type="predicted"/>
<reference evidence="7 8" key="1">
    <citation type="submission" date="2019-07" db="EMBL/GenBank/DDBJ databases">
        <title>Whole genome shotgun sequence of Cellulomonas soli NBRC 109434.</title>
        <authorList>
            <person name="Hosoyama A."/>
            <person name="Uohara A."/>
            <person name="Ohji S."/>
            <person name="Ichikawa N."/>
        </authorList>
    </citation>
    <scope>NUCLEOTIDE SEQUENCE [LARGE SCALE GENOMIC DNA]</scope>
    <source>
        <strain evidence="7 8">NBRC 109434</strain>
    </source>
</reference>
<feature type="transmembrane region" description="Helical" evidence="5">
    <location>
        <begin position="122"/>
        <end position="139"/>
    </location>
</feature>
<dbReference type="Proteomes" id="UP000321798">
    <property type="component" value="Unassembled WGS sequence"/>
</dbReference>
<dbReference type="InterPro" id="IPR036259">
    <property type="entry name" value="MFS_trans_sf"/>
</dbReference>
<gene>
    <name evidence="7" type="primary">floR_1</name>
    <name evidence="7" type="ORF">CSO01_17960</name>
</gene>
<evidence type="ECO:0000313" key="8">
    <source>
        <dbReference type="Proteomes" id="UP000321798"/>
    </source>
</evidence>
<feature type="transmembrane region" description="Helical" evidence="5">
    <location>
        <begin position="266"/>
        <end position="287"/>
    </location>
</feature>
<feature type="transmembrane region" description="Helical" evidence="5">
    <location>
        <begin position="207"/>
        <end position="229"/>
    </location>
</feature>
<dbReference type="GO" id="GO:0022857">
    <property type="term" value="F:transmembrane transporter activity"/>
    <property type="evidence" value="ECO:0007669"/>
    <property type="project" value="InterPro"/>
</dbReference>
<feature type="transmembrane region" description="Helical" evidence="5">
    <location>
        <begin position="401"/>
        <end position="421"/>
    </location>
</feature>
<feature type="transmembrane region" description="Helical" evidence="5">
    <location>
        <begin position="181"/>
        <end position="201"/>
    </location>
</feature>
<evidence type="ECO:0000256" key="5">
    <source>
        <dbReference type="SAM" id="Phobius"/>
    </source>
</evidence>
<dbReference type="PANTHER" id="PTHR23528">
    <property type="match status" value="1"/>
</dbReference>
<comment type="subcellular location">
    <subcellularLocation>
        <location evidence="1">Cell membrane</location>
        <topology evidence="1">Multi-pass membrane protein</topology>
    </subcellularLocation>
</comment>
<comment type="caution">
    <text evidence="7">The sequence shown here is derived from an EMBL/GenBank/DDBJ whole genome shotgun (WGS) entry which is preliminary data.</text>
</comment>
<feature type="transmembrane region" description="Helical" evidence="5">
    <location>
        <begin position="87"/>
        <end position="110"/>
    </location>
</feature>
<dbReference type="SUPFAM" id="SSF103473">
    <property type="entry name" value="MFS general substrate transporter"/>
    <property type="match status" value="1"/>
</dbReference>
<accession>A0A512PCZ7</accession>
<sequence>MSTPSTGLPPVVPATEPEVDLAGFEANVTASDAMDAEPPADDLPAVGGKFIWFLVLAVLGVYVAFVTPIAMSLAIAVQDLAPGREEFLGYIIGAGSVVAVLSGPVVGAASDRLRTRWGRRRPVMLVGGLIGMAALFVMASAPNLLVLTLGWMLAQLGWNNVIAMLMAVQADRLPESQRGKVAGLTGFATMIGPVVGAGLGASLAGDMLLLFVVPGVVGLVGLALFLLFVREADNRDQPAGDALTARSVLRNFLFSPKANPDFAWNWAGRFLFMFGVTFNTTFLTLFLSERAGSSVQEAAGTIALVSIVGVLASAIGALGGGFISDKLQRRRALVMASGVIFTVGAVVMAASSDLGPAVAGALLANLGLGLFSSVDQALVLDVLPSKKTDAGRFIGINQFSVTIPQALAPLIAPALLTMNAVGDEKNYGLLFVVAGVFTLVGGSVVLTRVKGAR</sequence>
<dbReference type="RefSeq" id="WP_223203560.1">
    <property type="nucleotide sequence ID" value="NZ_BAABBJ010000006.1"/>
</dbReference>
<feature type="transmembrane region" description="Helical" evidence="5">
    <location>
        <begin position="427"/>
        <end position="447"/>
    </location>
</feature>
<protein>
    <submittedName>
        <fullName evidence="7">MFS transporter</fullName>
    </submittedName>
</protein>
<dbReference type="Gene3D" id="1.20.1250.20">
    <property type="entry name" value="MFS general substrate transporter like domains"/>
    <property type="match status" value="1"/>
</dbReference>
<evidence type="ECO:0000259" key="6">
    <source>
        <dbReference type="PROSITE" id="PS50850"/>
    </source>
</evidence>
<dbReference type="Pfam" id="PF07690">
    <property type="entry name" value="MFS_1"/>
    <property type="match status" value="1"/>
</dbReference>
<keyword evidence="3 5" id="KW-1133">Transmembrane helix</keyword>
<dbReference type="PANTHER" id="PTHR23528:SF1">
    <property type="entry name" value="MAJOR FACILITATOR SUPERFAMILY (MFS) PROFILE DOMAIN-CONTAINING PROTEIN"/>
    <property type="match status" value="1"/>
</dbReference>